<accession>A0A385EFQ2</accession>
<gene>
    <name evidence="1" type="ORF">CcrBL9_gp485</name>
</gene>
<evidence type="ECO:0000313" key="1">
    <source>
        <dbReference type="EMBL" id="AXQ69509.1"/>
    </source>
</evidence>
<reference evidence="1 2" key="2">
    <citation type="submission" date="2018-09" db="EMBL/GenBank/DDBJ databases">
        <title>Giant CbK-like Caulobacter bacteriophages have genetically divergent genomes.</title>
        <authorList>
            <person name="Wilson K."/>
            <person name="Ely B."/>
        </authorList>
    </citation>
    <scope>NUCLEOTIDE SEQUENCE [LARGE SCALE GENOMIC DNA]</scope>
</reference>
<sequence>MTQPPITPLDRDIVDLFQEEGAETILEIVPLLFDMVLSIARAQKLSSKVQRFGNVKNPFAGEGVKPNFELLEDELGDLLAIAGILGSRGILNKERVDARVAWKTGMLTTHGSIDWTKLDLPENQPRTLKDATDEDLAGPNFGGYVNKAPYQEMRLRQAMTGSNAPTEKDWVEALKVLNAFLRLTPEELGHRQEMAMVRKVGGSVALDFGDYRPEYQGTLKHRGAAILDMLFDRNVADALGLSADA</sequence>
<protein>
    <submittedName>
        <fullName evidence="1">Uncharacterized protein</fullName>
    </submittedName>
</protein>
<dbReference type="Proteomes" id="UP000259421">
    <property type="component" value="Segment"/>
</dbReference>
<reference evidence="2" key="1">
    <citation type="submission" date="2018-07" db="EMBL/GenBank/DDBJ databases">
        <title>Giant CbK-like Caulobacter bacteriophages have genetically divergent genomes.</title>
        <authorList>
            <person name="Wilson K.M."/>
            <person name="Ely B."/>
        </authorList>
    </citation>
    <scope>NUCLEOTIDE SEQUENCE [LARGE SCALE GENOMIC DNA]</scope>
</reference>
<organism evidence="1 2">
    <name type="scientific">Caulobacter phage CcrBL9</name>
    <dbReference type="NCBI Taxonomy" id="2283270"/>
    <lineage>
        <taxon>Viruses</taxon>
        <taxon>Duplodnaviria</taxon>
        <taxon>Heunggongvirae</taxon>
        <taxon>Uroviricota</taxon>
        <taxon>Caudoviricetes</taxon>
        <taxon>Jeanschmidtviridae</taxon>
        <taxon>Bertelyvirus</taxon>
        <taxon>Bertelyvirus BL9</taxon>
    </lineage>
</organism>
<dbReference type="EMBL" id="MH588546">
    <property type="protein sequence ID" value="AXQ69509.1"/>
    <property type="molecule type" value="Genomic_DNA"/>
</dbReference>
<proteinExistence type="predicted"/>
<keyword evidence="2" id="KW-1185">Reference proteome</keyword>
<name>A0A385EFQ2_9CAUD</name>
<evidence type="ECO:0000313" key="2">
    <source>
        <dbReference type="Proteomes" id="UP000259421"/>
    </source>
</evidence>